<dbReference type="GO" id="GO:0071038">
    <property type="term" value="P:TRAMP-dependent tRNA surveillance pathway"/>
    <property type="evidence" value="ECO:0007669"/>
    <property type="project" value="TreeGrafter"/>
</dbReference>
<organism evidence="4 5">
    <name type="scientific">Cylicostephanus goldi</name>
    <name type="common">Nematode worm</name>
    <dbReference type="NCBI Taxonomy" id="71465"/>
    <lineage>
        <taxon>Eukaryota</taxon>
        <taxon>Metazoa</taxon>
        <taxon>Ecdysozoa</taxon>
        <taxon>Nematoda</taxon>
        <taxon>Chromadorea</taxon>
        <taxon>Rhabditida</taxon>
        <taxon>Rhabditina</taxon>
        <taxon>Rhabditomorpha</taxon>
        <taxon>Strongyloidea</taxon>
        <taxon>Strongylidae</taxon>
        <taxon>Cylicostephanus</taxon>
    </lineage>
</organism>
<evidence type="ECO:0000313" key="4">
    <source>
        <dbReference type="EMBL" id="VDK73409.1"/>
    </source>
</evidence>
<dbReference type="GO" id="GO:0000467">
    <property type="term" value="P:exonucleolytic trimming to generate mature 3'-end of 5.8S rRNA from tricistronic rRNA transcript (SSU-rRNA, 5.8S rRNA, LSU-rRNA)"/>
    <property type="evidence" value="ECO:0007669"/>
    <property type="project" value="TreeGrafter"/>
</dbReference>
<keyword evidence="1" id="KW-0271">Exosome</keyword>
<keyword evidence="5" id="KW-1185">Reference proteome</keyword>
<dbReference type="InterPro" id="IPR026699">
    <property type="entry name" value="Exosome_RNA_bind1/RRP40/RRP4"/>
</dbReference>
<dbReference type="PROSITE" id="PS50126">
    <property type="entry name" value="S1"/>
    <property type="match status" value="1"/>
</dbReference>
<dbReference type="SMART" id="SM00316">
    <property type="entry name" value="S1"/>
    <property type="match status" value="1"/>
</dbReference>
<proteinExistence type="predicted"/>
<dbReference type="InterPro" id="IPR036612">
    <property type="entry name" value="KH_dom_type_1_sf"/>
</dbReference>
<evidence type="ECO:0000313" key="5">
    <source>
        <dbReference type="Proteomes" id="UP000271889"/>
    </source>
</evidence>
<dbReference type="PANTHER" id="PTHR21321">
    <property type="entry name" value="PNAS-3 RELATED"/>
    <property type="match status" value="1"/>
</dbReference>
<dbReference type="GO" id="GO:0071051">
    <property type="term" value="P:poly(A)-dependent snoRNA 3'-end processing"/>
    <property type="evidence" value="ECO:0007669"/>
    <property type="project" value="TreeGrafter"/>
</dbReference>
<dbReference type="SUPFAM" id="SSF54791">
    <property type="entry name" value="Eukaryotic type KH-domain (KH-domain type I)"/>
    <property type="match status" value="1"/>
</dbReference>
<dbReference type="OrthoDB" id="1650at2759"/>
<accession>A0A3P6SQC6</accession>
<dbReference type="Proteomes" id="UP000271889">
    <property type="component" value="Unassembled WGS sequence"/>
</dbReference>
<dbReference type="GO" id="GO:0071035">
    <property type="term" value="P:nuclear polyadenylation-dependent rRNA catabolic process"/>
    <property type="evidence" value="ECO:0007669"/>
    <property type="project" value="TreeGrafter"/>
</dbReference>
<feature type="domain" description="S1 motif" evidence="3">
    <location>
        <begin position="84"/>
        <end position="162"/>
    </location>
</feature>
<evidence type="ECO:0000259" key="3">
    <source>
        <dbReference type="PROSITE" id="PS50126"/>
    </source>
</evidence>
<dbReference type="InterPro" id="IPR048565">
    <property type="entry name" value="S1_RRP4"/>
</dbReference>
<evidence type="ECO:0000256" key="1">
    <source>
        <dbReference type="ARBA" id="ARBA00022835"/>
    </source>
</evidence>
<gene>
    <name evidence="4" type="ORF">CGOC_LOCUS6933</name>
</gene>
<sequence length="285" mass="31418">MSVVVTGPPTSPHKLLPTRNDGLGKSLKFVHCGQIITQDKDALSGCGTRMAPEGLSATLSGTLVQWNKLYTVNSPKSKYSPKRGDFVIGRVTGIGRASWRLDINYRLSAKLRLQNMSMSGDEPRRKNLEDEIAMSDHLNVGDLICAEVQRIGRTGKLELQSRGLLKKFGQGILLKVWPNSVKAPRRICHVLGFIIVFGCNGLIWVSSQVFAPNYGENLPPPSPVAKRQAILRMTACIRILTKQGLKIDDETLISLFKLSRSYKATDLANPHISQALIAAMRCLEK</sequence>
<dbReference type="CDD" id="cd05789">
    <property type="entry name" value="S1_Rrp4"/>
    <property type="match status" value="1"/>
</dbReference>
<dbReference type="PANTHER" id="PTHR21321:SF4">
    <property type="entry name" value="EXOSOME COMPLEX COMPONENT RRP4"/>
    <property type="match status" value="1"/>
</dbReference>
<name>A0A3P6SQC6_CYLGO</name>
<protein>
    <recommendedName>
        <fullName evidence="3">S1 motif domain-containing protein</fullName>
    </recommendedName>
</protein>
<evidence type="ECO:0000256" key="2">
    <source>
        <dbReference type="ARBA" id="ARBA00022884"/>
    </source>
</evidence>
<dbReference type="AlphaFoldDB" id="A0A3P6SQC6"/>
<dbReference type="SUPFAM" id="SSF50249">
    <property type="entry name" value="Nucleic acid-binding proteins"/>
    <property type="match status" value="1"/>
</dbReference>
<keyword evidence="2" id="KW-0694">RNA-binding</keyword>
<dbReference type="GO" id="GO:0034475">
    <property type="term" value="P:U4 snRNA 3'-end processing"/>
    <property type="evidence" value="ECO:0007669"/>
    <property type="project" value="TreeGrafter"/>
</dbReference>
<dbReference type="Gene3D" id="2.40.50.140">
    <property type="entry name" value="Nucleic acid-binding proteins"/>
    <property type="match status" value="1"/>
</dbReference>
<dbReference type="InterPro" id="IPR003029">
    <property type="entry name" value="S1_domain"/>
</dbReference>
<dbReference type="EMBL" id="UYRV01023345">
    <property type="protein sequence ID" value="VDK73409.1"/>
    <property type="molecule type" value="Genomic_DNA"/>
</dbReference>
<dbReference type="GO" id="GO:0000176">
    <property type="term" value="C:nuclear exosome (RNase complex)"/>
    <property type="evidence" value="ECO:0007669"/>
    <property type="project" value="TreeGrafter"/>
</dbReference>
<dbReference type="Gene3D" id="2.40.50.100">
    <property type="match status" value="1"/>
</dbReference>
<reference evidence="4 5" key="1">
    <citation type="submission" date="2018-11" db="EMBL/GenBank/DDBJ databases">
        <authorList>
            <consortium name="Pathogen Informatics"/>
        </authorList>
    </citation>
    <scope>NUCLEOTIDE SEQUENCE [LARGE SCALE GENOMIC DNA]</scope>
</reference>
<dbReference type="GO" id="GO:0000177">
    <property type="term" value="C:cytoplasmic exosome (RNase complex)"/>
    <property type="evidence" value="ECO:0007669"/>
    <property type="project" value="TreeGrafter"/>
</dbReference>
<dbReference type="GO" id="GO:0003723">
    <property type="term" value="F:RNA binding"/>
    <property type="evidence" value="ECO:0007669"/>
    <property type="project" value="UniProtKB-KW"/>
</dbReference>
<dbReference type="GO" id="GO:0071034">
    <property type="term" value="P:CUT catabolic process"/>
    <property type="evidence" value="ECO:0007669"/>
    <property type="project" value="TreeGrafter"/>
</dbReference>
<dbReference type="InterPro" id="IPR012340">
    <property type="entry name" value="NA-bd_OB-fold"/>
</dbReference>
<dbReference type="Pfam" id="PF21266">
    <property type="entry name" value="S1_RRP4"/>
    <property type="match status" value="1"/>
</dbReference>